<gene>
    <name evidence="2" type="ORF">CYCCA115_LOCUS23996</name>
</gene>
<keyword evidence="1" id="KW-0732">Signal</keyword>
<feature type="chain" id="PRO_5042240148" description="K Homology domain-containing protein" evidence="1">
    <location>
        <begin position="21"/>
        <end position="235"/>
    </location>
</feature>
<dbReference type="AlphaFoldDB" id="A0AAD2PYB3"/>
<evidence type="ECO:0008006" key="4">
    <source>
        <dbReference type="Google" id="ProtNLM"/>
    </source>
</evidence>
<reference evidence="2" key="1">
    <citation type="submission" date="2023-08" db="EMBL/GenBank/DDBJ databases">
        <authorList>
            <person name="Audoor S."/>
            <person name="Bilcke G."/>
        </authorList>
    </citation>
    <scope>NUCLEOTIDE SEQUENCE</scope>
</reference>
<sequence>MKALRQLPALIFFFFQTASGFLPKVKERGKPSHMKMSLKPAAIPLMDSGKALARCGEILIDLTSSLNLYGGGLSAAGAQIRNSGDCVAQAAASCRFKTAGELVCDELREGATCLLEAADKLKLAIDEAYIDDDPALAAAMEKMADTLGKAGNDLEGAGACIMIRLPVSEVGVKLGGCGQSLEKISKQILDLAPEQVESTESSQRMAYAAQKMVEAANELQSLKKPTPKGKGWLKQ</sequence>
<keyword evidence="3" id="KW-1185">Reference proteome</keyword>
<feature type="signal peptide" evidence="1">
    <location>
        <begin position="1"/>
        <end position="20"/>
    </location>
</feature>
<dbReference type="Proteomes" id="UP001295423">
    <property type="component" value="Unassembled WGS sequence"/>
</dbReference>
<evidence type="ECO:0000256" key="1">
    <source>
        <dbReference type="SAM" id="SignalP"/>
    </source>
</evidence>
<comment type="caution">
    <text evidence="2">The sequence shown here is derived from an EMBL/GenBank/DDBJ whole genome shotgun (WGS) entry which is preliminary data.</text>
</comment>
<evidence type="ECO:0000313" key="2">
    <source>
        <dbReference type="EMBL" id="CAJ1969972.1"/>
    </source>
</evidence>
<proteinExistence type="predicted"/>
<dbReference type="EMBL" id="CAKOGP040002441">
    <property type="protein sequence ID" value="CAJ1969972.1"/>
    <property type="molecule type" value="Genomic_DNA"/>
</dbReference>
<protein>
    <recommendedName>
        <fullName evidence="4">K Homology domain-containing protein</fullName>
    </recommendedName>
</protein>
<name>A0AAD2PYB3_9STRA</name>
<evidence type="ECO:0000313" key="3">
    <source>
        <dbReference type="Proteomes" id="UP001295423"/>
    </source>
</evidence>
<accession>A0AAD2PYB3</accession>
<organism evidence="2 3">
    <name type="scientific">Cylindrotheca closterium</name>
    <dbReference type="NCBI Taxonomy" id="2856"/>
    <lineage>
        <taxon>Eukaryota</taxon>
        <taxon>Sar</taxon>
        <taxon>Stramenopiles</taxon>
        <taxon>Ochrophyta</taxon>
        <taxon>Bacillariophyta</taxon>
        <taxon>Bacillariophyceae</taxon>
        <taxon>Bacillariophycidae</taxon>
        <taxon>Bacillariales</taxon>
        <taxon>Bacillariaceae</taxon>
        <taxon>Cylindrotheca</taxon>
    </lineage>
</organism>